<dbReference type="RefSeq" id="WP_215379363.1">
    <property type="nucleotide sequence ID" value="NZ_JAGTIS010000014.1"/>
</dbReference>
<keyword evidence="2 8" id="KW-0963">Cytoplasm</keyword>
<gene>
    <name evidence="8 10" type="primary">tilS</name>
    <name evidence="10" type="ORF">J7302_21165</name>
</gene>
<dbReference type="EMBL" id="JAGTIS010000014">
    <property type="protein sequence ID" value="MBT8768626.1"/>
    <property type="molecule type" value="Genomic_DNA"/>
</dbReference>
<evidence type="ECO:0000313" key="11">
    <source>
        <dbReference type="Proteomes" id="UP001519667"/>
    </source>
</evidence>
<accession>A0ABS5XLP6</accession>
<keyword evidence="3 8" id="KW-0436">Ligase</keyword>
<comment type="subcellular location">
    <subcellularLocation>
        <location evidence="1 8">Cytoplasm</location>
    </subcellularLocation>
</comment>
<dbReference type="InterPro" id="IPR012094">
    <property type="entry name" value="tRNA_Ile_lys_synt"/>
</dbReference>
<dbReference type="NCBIfam" id="TIGR02433">
    <property type="entry name" value="lysidine_TilS_C"/>
    <property type="match status" value="1"/>
</dbReference>
<dbReference type="InterPro" id="IPR011063">
    <property type="entry name" value="TilS/TtcA_N"/>
</dbReference>
<dbReference type="NCBIfam" id="TIGR02432">
    <property type="entry name" value="lysidine_TilS_N"/>
    <property type="match status" value="1"/>
</dbReference>
<dbReference type="EC" id="6.3.4.19" evidence="8"/>
<evidence type="ECO:0000256" key="5">
    <source>
        <dbReference type="ARBA" id="ARBA00022741"/>
    </source>
</evidence>
<dbReference type="GO" id="GO:0032267">
    <property type="term" value="F:tRNA(Ile)-lysidine synthase activity"/>
    <property type="evidence" value="ECO:0007669"/>
    <property type="project" value="UniProtKB-EC"/>
</dbReference>
<dbReference type="Pfam" id="PF09179">
    <property type="entry name" value="TilS"/>
    <property type="match status" value="1"/>
</dbReference>
<proteinExistence type="inferred from homology"/>
<dbReference type="InterPro" id="IPR012795">
    <property type="entry name" value="tRNA_Ile_lys_synt_N"/>
</dbReference>
<keyword evidence="11" id="KW-1185">Reference proteome</keyword>
<dbReference type="InterPro" id="IPR012796">
    <property type="entry name" value="Lysidine-tRNA-synth_C"/>
</dbReference>
<evidence type="ECO:0000256" key="8">
    <source>
        <dbReference type="HAMAP-Rule" id="MF_01161"/>
    </source>
</evidence>
<dbReference type="InterPro" id="IPR015262">
    <property type="entry name" value="tRNA_Ile_lys_synt_subst-bd"/>
</dbReference>
<dbReference type="PANTHER" id="PTHR43033">
    <property type="entry name" value="TRNA(ILE)-LYSIDINE SYNTHASE-RELATED"/>
    <property type="match status" value="1"/>
</dbReference>
<evidence type="ECO:0000256" key="2">
    <source>
        <dbReference type="ARBA" id="ARBA00022490"/>
    </source>
</evidence>
<organism evidence="10 11">
    <name type="scientific">Metapseudomonas boanensis</name>
    <dbReference type="NCBI Taxonomy" id="2822138"/>
    <lineage>
        <taxon>Bacteria</taxon>
        <taxon>Pseudomonadati</taxon>
        <taxon>Pseudomonadota</taxon>
        <taxon>Gammaproteobacteria</taxon>
        <taxon>Pseudomonadales</taxon>
        <taxon>Pseudomonadaceae</taxon>
        <taxon>Metapseudomonas</taxon>
    </lineage>
</organism>
<comment type="similarity">
    <text evidence="8">Belongs to the tRNA(Ile)-lysidine synthase family.</text>
</comment>
<dbReference type="Proteomes" id="UP001519667">
    <property type="component" value="Unassembled WGS sequence"/>
</dbReference>
<evidence type="ECO:0000313" key="10">
    <source>
        <dbReference type="EMBL" id="MBT8768626.1"/>
    </source>
</evidence>
<comment type="domain">
    <text evidence="8">The N-terminal region contains the highly conserved SGGXDS motif, predicted to be a P-loop motif involved in ATP binding.</text>
</comment>
<comment type="caution">
    <text evidence="10">The sequence shown here is derived from an EMBL/GenBank/DDBJ whole genome shotgun (WGS) entry which is preliminary data.</text>
</comment>
<reference evidence="10 11" key="1">
    <citation type="submission" date="2021-04" db="EMBL/GenBank/DDBJ databases">
        <title>Pseudomonas boanensis sp. nov., a bacterium isolated from river water used for household purposes in Boane District, Mozambique.</title>
        <authorList>
            <person name="Nicklasson M."/>
            <person name="Martin-Rodriguez A.J."/>
            <person name="Thorell K."/>
            <person name="Neves L."/>
            <person name="Mussagy A."/>
            <person name="Rydberg H.A."/>
            <person name="Hernroth B."/>
            <person name="Svensson-Stadler L."/>
            <person name="Sjoling A."/>
        </authorList>
    </citation>
    <scope>NUCLEOTIDE SEQUENCE [LARGE SCALE GENOMIC DNA]</scope>
    <source>
        <strain evidence="10 11">DB1</strain>
    </source>
</reference>
<feature type="domain" description="Lysidine-tRNA(Ile) synthetase C-terminal" evidence="9">
    <location>
        <begin position="358"/>
        <end position="426"/>
    </location>
</feature>
<dbReference type="CDD" id="cd01992">
    <property type="entry name" value="TilS_N"/>
    <property type="match status" value="1"/>
</dbReference>
<dbReference type="SUPFAM" id="SSF56037">
    <property type="entry name" value="PheT/TilS domain"/>
    <property type="match status" value="1"/>
</dbReference>
<name>A0ABS5XLP6_9GAMM</name>
<dbReference type="Pfam" id="PF11734">
    <property type="entry name" value="TilS_C"/>
    <property type="match status" value="1"/>
</dbReference>
<dbReference type="PANTHER" id="PTHR43033:SF1">
    <property type="entry name" value="TRNA(ILE)-LYSIDINE SYNTHASE-RELATED"/>
    <property type="match status" value="1"/>
</dbReference>
<comment type="function">
    <text evidence="8">Ligates lysine onto the cytidine present at position 34 of the AUA codon-specific tRNA(Ile) that contains the anticodon CAU, in an ATP-dependent manner. Cytidine is converted to lysidine, thus changing the amino acid specificity of the tRNA from methionine to isoleucine.</text>
</comment>
<dbReference type="SUPFAM" id="SSF82829">
    <property type="entry name" value="MesJ substrate recognition domain-like"/>
    <property type="match status" value="1"/>
</dbReference>
<evidence type="ECO:0000256" key="4">
    <source>
        <dbReference type="ARBA" id="ARBA00022694"/>
    </source>
</evidence>
<dbReference type="Pfam" id="PF01171">
    <property type="entry name" value="ATP_bind_3"/>
    <property type="match status" value="1"/>
</dbReference>
<dbReference type="SUPFAM" id="SSF52402">
    <property type="entry name" value="Adenine nucleotide alpha hydrolases-like"/>
    <property type="match status" value="1"/>
</dbReference>
<evidence type="ECO:0000256" key="6">
    <source>
        <dbReference type="ARBA" id="ARBA00022840"/>
    </source>
</evidence>
<sequence>MSLEARVLSVLGPWRQAPAWRLAYSGGLDSTVLLHLLVRIAQRETLPPLSAFHVHHGLQAVADAWPTHCQQACERLGIPLEVLRVTVGTGASVERAARDARYAALAEKVEEGDVLLMAQHRDDQAETLLFRLMRGAGVRGLASMAANRPLGRGNLVRPLLGVAREELAAYARAEGLSWVEDPSNVDTHFARNFLRQTILPSLQAHWPAASQNIARCAEHLAEAESLLEDLARLDLAAATAGAPLPWLNLPSLDLSALQALSPARQRNALRHWLAPLTRLPDSNHWSGWEDLRDAARDAQPVWCLADGQLHRADGRLWWLAGPWLVPPVGLSWKDPSCPLTLPGNGRLEFLGTAPAGVQAVAYRRGGEVFEMTGRGRRDLKRLLNEARLPGFVRGRLPLLLCDDRLLAVANLPGLDGPHDGAWRLHWTPPTNEQGLSW</sequence>
<comment type="catalytic activity">
    <reaction evidence="7 8">
        <text>cytidine(34) in tRNA(Ile2) + L-lysine + ATP = lysidine(34) in tRNA(Ile2) + AMP + diphosphate + H(+)</text>
        <dbReference type="Rhea" id="RHEA:43744"/>
        <dbReference type="Rhea" id="RHEA-COMP:10625"/>
        <dbReference type="Rhea" id="RHEA-COMP:10670"/>
        <dbReference type="ChEBI" id="CHEBI:15378"/>
        <dbReference type="ChEBI" id="CHEBI:30616"/>
        <dbReference type="ChEBI" id="CHEBI:32551"/>
        <dbReference type="ChEBI" id="CHEBI:33019"/>
        <dbReference type="ChEBI" id="CHEBI:82748"/>
        <dbReference type="ChEBI" id="CHEBI:83665"/>
        <dbReference type="ChEBI" id="CHEBI:456215"/>
        <dbReference type="EC" id="6.3.4.19"/>
    </reaction>
</comment>
<evidence type="ECO:0000256" key="3">
    <source>
        <dbReference type="ARBA" id="ARBA00022598"/>
    </source>
</evidence>
<dbReference type="SMART" id="SM00977">
    <property type="entry name" value="TilS_C"/>
    <property type="match status" value="1"/>
</dbReference>
<evidence type="ECO:0000256" key="1">
    <source>
        <dbReference type="ARBA" id="ARBA00004496"/>
    </source>
</evidence>
<keyword evidence="5 8" id="KW-0547">Nucleotide-binding</keyword>
<evidence type="ECO:0000259" key="9">
    <source>
        <dbReference type="SMART" id="SM00977"/>
    </source>
</evidence>
<keyword evidence="4 8" id="KW-0819">tRNA processing</keyword>
<evidence type="ECO:0000256" key="7">
    <source>
        <dbReference type="ARBA" id="ARBA00048539"/>
    </source>
</evidence>
<dbReference type="HAMAP" id="MF_01161">
    <property type="entry name" value="tRNA_Ile_lys_synt"/>
    <property type="match status" value="1"/>
</dbReference>
<dbReference type="InterPro" id="IPR014729">
    <property type="entry name" value="Rossmann-like_a/b/a_fold"/>
</dbReference>
<feature type="binding site" evidence="8">
    <location>
        <begin position="25"/>
        <end position="30"/>
    </location>
    <ligand>
        <name>ATP</name>
        <dbReference type="ChEBI" id="CHEBI:30616"/>
    </ligand>
</feature>
<keyword evidence="6 8" id="KW-0067">ATP-binding</keyword>
<dbReference type="Gene3D" id="3.40.50.620">
    <property type="entry name" value="HUPs"/>
    <property type="match status" value="1"/>
</dbReference>
<protein>
    <recommendedName>
        <fullName evidence="8">tRNA(Ile)-lysidine synthase</fullName>
        <ecNumber evidence="8">6.3.4.19</ecNumber>
    </recommendedName>
    <alternativeName>
        <fullName evidence="8">tRNA(Ile)-2-lysyl-cytidine synthase</fullName>
    </alternativeName>
    <alternativeName>
        <fullName evidence="8">tRNA(Ile)-lysidine synthetase</fullName>
    </alternativeName>
</protein>
<dbReference type="Gene3D" id="1.20.59.20">
    <property type="match status" value="1"/>
</dbReference>